<dbReference type="FunCoup" id="A0A1B6PD45">
    <property type="interactions" value="3"/>
</dbReference>
<dbReference type="eggNOG" id="KOG1543">
    <property type="taxonomic scope" value="Eukaryota"/>
</dbReference>
<evidence type="ECO:0000313" key="3">
    <source>
        <dbReference type="EMBL" id="KXG23620.1"/>
    </source>
</evidence>
<dbReference type="InterPro" id="IPR013201">
    <property type="entry name" value="Prot_inhib_I29"/>
</dbReference>
<dbReference type="InParanoid" id="A0A1B6PD45"/>
<dbReference type="Pfam" id="PF08246">
    <property type="entry name" value="Inhibitor_I29"/>
    <property type="match status" value="1"/>
</dbReference>
<protein>
    <recommendedName>
        <fullName evidence="2">Cathepsin propeptide inhibitor domain-containing protein</fullName>
    </recommendedName>
</protein>
<accession>A0A1B6PD45</accession>
<dbReference type="OMA" id="EETMWAM"/>
<gene>
    <name evidence="3" type="ORF">SORBI_3008G119000</name>
</gene>
<dbReference type="InterPro" id="IPR038765">
    <property type="entry name" value="Papain-like_cys_pep_sf"/>
</dbReference>
<dbReference type="Proteomes" id="UP000000768">
    <property type="component" value="Chromosome 8"/>
</dbReference>
<evidence type="ECO:0000313" key="4">
    <source>
        <dbReference type="Proteomes" id="UP000000768"/>
    </source>
</evidence>
<evidence type="ECO:0000259" key="2">
    <source>
        <dbReference type="SMART" id="SM00848"/>
    </source>
</evidence>
<dbReference type="STRING" id="4558.A0A1B6PD45"/>
<feature type="region of interest" description="Disordered" evidence="1">
    <location>
        <begin position="156"/>
        <end position="193"/>
    </location>
</feature>
<dbReference type="AlphaFoldDB" id="A0A1B6PD45"/>
<sequence>MAAAAAAIRAVTAVAGLSAAARHVASGLRQSARRGFVGDTAAFTRRPLLPHHATSGAHILRRGLAVVPGEGDDHSVGVGVEVSPVAPDPFDPCDPESPDDPETCFAYDDVDLESEETMWAMYERWCVFHGVKRDRDDMLRRFSLFKDRARSIHEFNKSGKPWTQGLNKFGDQTPEERSKLFPPRFSRPSSHQA</sequence>
<keyword evidence="4" id="KW-1185">Reference proteome</keyword>
<evidence type="ECO:0000256" key="1">
    <source>
        <dbReference type="SAM" id="MobiDB-lite"/>
    </source>
</evidence>
<reference evidence="4" key="2">
    <citation type="journal article" date="2018" name="Plant J.">
        <title>The Sorghum bicolor reference genome: improved assembly, gene annotations, a transcriptome atlas, and signatures of genome organization.</title>
        <authorList>
            <person name="McCormick R.F."/>
            <person name="Truong S.K."/>
            <person name="Sreedasyam A."/>
            <person name="Jenkins J."/>
            <person name="Shu S."/>
            <person name="Sims D."/>
            <person name="Kennedy M."/>
            <person name="Amirebrahimi M."/>
            <person name="Weers B.D."/>
            <person name="McKinley B."/>
            <person name="Mattison A."/>
            <person name="Morishige D.T."/>
            <person name="Grimwood J."/>
            <person name="Schmutz J."/>
            <person name="Mullet J.E."/>
        </authorList>
    </citation>
    <scope>NUCLEOTIDE SEQUENCE [LARGE SCALE GENOMIC DNA]</scope>
    <source>
        <strain evidence="4">cv. BTx623</strain>
    </source>
</reference>
<reference evidence="3 4" key="1">
    <citation type="journal article" date="2009" name="Nature">
        <title>The Sorghum bicolor genome and the diversification of grasses.</title>
        <authorList>
            <person name="Paterson A.H."/>
            <person name="Bowers J.E."/>
            <person name="Bruggmann R."/>
            <person name="Dubchak I."/>
            <person name="Grimwood J."/>
            <person name="Gundlach H."/>
            <person name="Haberer G."/>
            <person name="Hellsten U."/>
            <person name="Mitros T."/>
            <person name="Poliakov A."/>
            <person name="Schmutz J."/>
            <person name="Spannagl M."/>
            <person name="Tang H."/>
            <person name="Wang X."/>
            <person name="Wicker T."/>
            <person name="Bharti A.K."/>
            <person name="Chapman J."/>
            <person name="Feltus F.A."/>
            <person name="Gowik U."/>
            <person name="Grigoriev I.V."/>
            <person name="Lyons E."/>
            <person name="Maher C.A."/>
            <person name="Martis M."/>
            <person name="Narechania A."/>
            <person name="Otillar R.P."/>
            <person name="Penning B.W."/>
            <person name="Salamov A.A."/>
            <person name="Wang Y."/>
            <person name="Zhang L."/>
            <person name="Carpita N.C."/>
            <person name="Freeling M."/>
            <person name="Gingle A.R."/>
            <person name="Hash C.T."/>
            <person name="Keller B."/>
            <person name="Klein P."/>
            <person name="Kresovich S."/>
            <person name="McCann M.C."/>
            <person name="Ming R."/>
            <person name="Peterson D.G."/>
            <person name="Mehboob-ur-Rahman"/>
            <person name="Ware D."/>
            <person name="Westhoff P."/>
            <person name="Mayer K.F."/>
            <person name="Messing J."/>
            <person name="Rokhsar D.S."/>
        </authorList>
    </citation>
    <scope>NUCLEOTIDE SEQUENCE [LARGE SCALE GENOMIC DNA]</scope>
    <source>
        <strain evidence="4">cv. BTx623</strain>
    </source>
</reference>
<organism evidence="3 4">
    <name type="scientific">Sorghum bicolor</name>
    <name type="common">Sorghum</name>
    <name type="synonym">Sorghum vulgare</name>
    <dbReference type="NCBI Taxonomy" id="4558"/>
    <lineage>
        <taxon>Eukaryota</taxon>
        <taxon>Viridiplantae</taxon>
        <taxon>Streptophyta</taxon>
        <taxon>Embryophyta</taxon>
        <taxon>Tracheophyta</taxon>
        <taxon>Spermatophyta</taxon>
        <taxon>Magnoliopsida</taxon>
        <taxon>Liliopsida</taxon>
        <taxon>Poales</taxon>
        <taxon>Poaceae</taxon>
        <taxon>PACMAD clade</taxon>
        <taxon>Panicoideae</taxon>
        <taxon>Andropogonodae</taxon>
        <taxon>Andropogoneae</taxon>
        <taxon>Sorghinae</taxon>
        <taxon>Sorghum</taxon>
    </lineage>
</organism>
<dbReference type="EMBL" id="CM000767">
    <property type="protein sequence ID" value="KXG23620.1"/>
    <property type="molecule type" value="Genomic_DNA"/>
</dbReference>
<dbReference type="SUPFAM" id="SSF54001">
    <property type="entry name" value="Cysteine proteinases"/>
    <property type="match status" value="1"/>
</dbReference>
<proteinExistence type="predicted"/>
<feature type="domain" description="Cathepsin propeptide inhibitor" evidence="2">
    <location>
        <begin position="122"/>
        <end position="177"/>
    </location>
</feature>
<dbReference type="Gramene" id="KXG23620">
    <property type="protein sequence ID" value="KXG23620"/>
    <property type="gene ID" value="SORBI_3008G119000"/>
</dbReference>
<name>A0A1B6PD45_SORBI</name>
<dbReference type="SMART" id="SM00848">
    <property type="entry name" value="Inhibitor_I29"/>
    <property type="match status" value="1"/>
</dbReference>
<dbReference type="OrthoDB" id="1860964at2759"/>
<dbReference type="Gene3D" id="1.10.287.2250">
    <property type="match status" value="1"/>
</dbReference>